<accession>A0A8S2DR30</accession>
<dbReference type="Proteomes" id="UP000682733">
    <property type="component" value="Unassembled WGS sequence"/>
</dbReference>
<dbReference type="GO" id="GO:0005506">
    <property type="term" value="F:iron ion binding"/>
    <property type="evidence" value="ECO:0007669"/>
    <property type="project" value="InterPro"/>
</dbReference>
<name>A0A8S2DR30_9BILA</name>
<dbReference type="EMBL" id="CAJNOK010007396">
    <property type="protein sequence ID" value="CAF1033144.1"/>
    <property type="molecule type" value="Genomic_DNA"/>
</dbReference>
<proteinExistence type="inferred from homology"/>
<evidence type="ECO:0000256" key="1">
    <source>
        <dbReference type="ARBA" id="ARBA00010617"/>
    </source>
</evidence>
<dbReference type="AlphaFoldDB" id="A0A8S2DR30"/>
<dbReference type="GO" id="GO:0004497">
    <property type="term" value="F:monooxygenase activity"/>
    <property type="evidence" value="ECO:0007669"/>
    <property type="project" value="InterPro"/>
</dbReference>
<reference evidence="2" key="1">
    <citation type="submission" date="2021-02" db="EMBL/GenBank/DDBJ databases">
        <authorList>
            <person name="Nowell W R."/>
        </authorList>
    </citation>
    <scope>NUCLEOTIDE SEQUENCE</scope>
</reference>
<evidence type="ECO:0000313" key="3">
    <source>
        <dbReference type="EMBL" id="CAF3801394.1"/>
    </source>
</evidence>
<sequence>MIDHEYDESSTTENFKSVSNNQKIVSYALEFFLNHDVPAILLSFFMYVMAIHPDIQDKVYNEIKAVVKEVT</sequence>
<evidence type="ECO:0000313" key="2">
    <source>
        <dbReference type="EMBL" id="CAF1033144.1"/>
    </source>
</evidence>
<dbReference type="GO" id="GO:0016705">
    <property type="term" value="F:oxidoreductase activity, acting on paired donors, with incorporation or reduction of molecular oxygen"/>
    <property type="evidence" value="ECO:0007669"/>
    <property type="project" value="InterPro"/>
</dbReference>
<dbReference type="Pfam" id="PF00067">
    <property type="entry name" value="p450"/>
    <property type="match status" value="1"/>
</dbReference>
<dbReference type="InterPro" id="IPR001128">
    <property type="entry name" value="Cyt_P450"/>
</dbReference>
<gene>
    <name evidence="2" type="ORF">OVA965_LOCUS16095</name>
    <name evidence="3" type="ORF">TMI583_LOCUS16104</name>
</gene>
<comment type="caution">
    <text evidence="2">The sequence shown here is derived from an EMBL/GenBank/DDBJ whole genome shotgun (WGS) entry which is preliminary data.</text>
</comment>
<protein>
    <submittedName>
        <fullName evidence="2">Uncharacterized protein</fullName>
    </submittedName>
</protein>
<organism evidence="2 4">
    <name type="scientific">Didymodactylos carnosus</name>
    <dbReference type="NCBI Taxonomy" id="1234261"/>
    <lineage>
        <taxon>Eukaryota</taxon>
        <taxon>Metazoa</taxon>
        <taxon>Spiralia</taxon>
        <taxon>Gnathifera</taxon>
        <taxon>Rotifera</taxon>
        <taxon>Eurotatoria</taxon>
        <taxon>Bdelloidea</taxon>
        <taxon>Philodinida</taxon>
        <taxon>Philodinidae</taxon>
        <taxon>Didymodactylos</taxon>
    </lineage>
</organism>
<dbReference type="SUPFAM" id="SSF48264">
    <property type="entry name" value="Cytochrome P450"/>
    <property type="match status" value="1"/>
</dbReference>
<dbReference type="Gene3D" id="1.10.630.10">
    <property type="entry name" value="Cytochrome P450"/>
    <property type="match status" value="1"/>
</dbReference>
<dbReference type="Proteomes" id="UP000677228">
    <property type="component" value="Unassembled WGS sequence"/>
</dbReference>
<dbReference type="InterPro" id="IPR036396">
    <property type="entry name" value="Cyt_P450_sf"/>
</dbReference>
<dbReference type="GO" id="GO:0020037">
    <property type="term" value="F:heme binding"/>
    <property type="evidence" value="ECO:0007669"/>
    <property type="project" value="InterPro"/>
</dbReference>
<evidence type="ECO:0000313" key="4">
    <source>
        <dbReference type="Proteomes" id="UP000677228"/>
    </source>
</evidence>
<comment type="similarity">
    <text evidence="1">Belongs to the cytochrome P450 family.</text>
</comment>
<dbReference type="EMBL" id="CAJOBA010007407">
    <property type="protein sequence ID" value="CAF3801394.1"/>
    <property type="molecule type" value="Genomic_DNA"/>
</dbReference>